<dbReference type="Proteomes" id="UP000325313">
    <property type="component" value="Unassembled WGS sequence"/>
</dbReference>
<dbReference type="AlphaFoldDB" id="A0A5B0RX89"/>
<gene>
    <name evidence="1" type="ORF">PGTUg99_009232</name>
</gene>
<dbReference type="InterPro" id="IPR035979">
    <property type="entry name" value="RBD_domain_sf"/>
</dbReference>
<organism evidence="1 2">
    <name type="scientific">Puccinia graminis f. sp. tritici</name>
    <dbReference type="NCBI Taxonomy" id="56615"/>
    <lineage>
        <taxon>Eukaryota</taxon>
        <taxon>Fungi</taxon>
        <taxon>Dikarya</taxon>
        <taxon>Basidiomycota</taxon>
        <taxon>Pucciniomycotina</taxon>
        <taxon>Pucciniomycetes</taxon>
        <taxon>Pucciniales</taxon>
        <taxon>Pucciniaceae</taxon>
        <taxon>Puccinia</taxon>
    </lineage>
</organism>
<dbReference type="GO" id="GO:0003676">
    <property type="term" value="F:nucleic acid binding"/>
    <property type="evidence" value="ECO:0007669"/>
    <property type="project" value="InterPro"/>
</dbReference>
<evidence type="ECO:0000313" key="2">
    <source>
        <dbReference type="Proteomes" id="UP000325313"/>
    </source>
</evidence>
<accession>A0A5B0RX89</accession>
<name>A0A5B0RX89_PUCGR</name>
<reference evidence="1 2" key="1">
    <citation type="submission" date="2019-05" db="EMBL/GenBank/DDBJ databases">
        <title>Emergence of the Ug99 lineage of the wheat stem rust pathogen through somatic hybridization.</title>
        <authorList>
            <person name="Li F."/>
            <person name="Upadhyaya N.M."/>
            <person name="Sperschneider J."/>
            <person name="Matny O."/>
            <person name="Nguyen-Phuc H."/>
            <person name="Mago R."/>
            <person name="Raley C."/>
            <person name="Miller M.E."/>
            <person name="Silverstein K.A.T."/>
            <person name="Henningsen E."/>
            <person name="Hirsch C.D."/>
            <person name="Visser B."/>
            <person name="Pretorius Z.A."/>
            <person name="Steffenson B.J."/>
            <person name="Schwessinger B."/>
            <person name="Dodds P.N."/>
            <person name="Figueroa M."/>
        </authorList>
    </citation>
    <scope>NUCLEOTIDE SEQUENCE [LARGE SCALE GENOMIC DNA]</scope>
    <source>
        <strain evidence="1 2">Ug99</strain>
    </source>
</reference>
<evidence type="ECO:0000313" key="1">
    <source>
        <dbReference type="EMBL" id="KAA1130217.1"/>
    </source>
</evidence>
<comment type="caution">
    <text evidence="1">The sequence shown here is derived from an EMBL/GenBank/DDBJ whole genome shotgun (WGS) entry which is preliminary data.</text>
</comment>
<proteinExistence type="predicted"/>
<sequence>MGAAVCFVKVIYNHQTHRSKRYAYAHFFGPDCAQEFLEPRFPFITWKEPENSEHGDYYNTLKIRIDYCTEPPEVKKNLGNGGDDDKSEMPNQILLLRGLDKKTTLQDIHTSSERIPIQNIMLVMDRATQMSCGYAMPLGPLP</sequence>
<dbReference type="EMBL" id="VDEP01000111">
    <property type="protein sequence ID" value="KAA1130217.1"/>
    <property type="molecule type" value="Genomic_DNA"/>
</dbReference>
<protein>
    <submittedName>
        <fullName evidence="1">Uncharacterized protein</fullName>
    </submittedName>
</protein>
<dbReference type="SUPFAM" id="SSF54928">
    <property type="entry name" value="RNA-binding domain, RBD"/>
    <property type="match status" value="1"/>
</dbReference>